<accession>A0ABU1WUQ1</accession>
<keyword evidence="2" id="KW-1185">Reference proteome</keyword>
<sequence>MPDLLLCTRRTINKALTTLPLAMPWTAWPQVPMAAPRLPAPAAARLDALQTHPGLAGERVYRADVRPLEAPDAPPLFVYARHVKSSGDDREASHLTYLPSGELIIEERVTSSAGHVFRRLDVANRQTGLAGSVVLDADQDRLHFERTDAAQHKSERVTAPVVAGPNLHGHILRHRDALAKAERLPVRLVVLARMETLGFDIHQLASNGHVSTFQLTPSHFLLRLVVSPLRVIFDDATGRVMRYEGRVPPMRDGGQKLVDLDAAVDYHWDADRYR</sequence>
<dbReference type="EMBL" id="JAVDWU010000016">
    <property type="protein sequence ID" value="MDR7153036.1"/>
    <property type="molecule type" value="Genomic_DNA"/>
</dbReference>
<evidence type="ECO:0000313" key="1">
    <source>
        <dbReference type="EMBL" id="MDR7153036.1"/>
    </source>
</evidence>
<reference evidence="1 2" key="1">
    <citation type="submission" date="2023-07" db="EMBL/GenBank/DDBJ databases">
        <title>Sorghum-associated microbial communities from plants grown in Nebraska, USA.</title>
        <authorList>
            <person name="Schachtman D."/>
        </authorList>
    </citation>
    <scope>NUCLEOTIDE SEQUENCE [LARGE SCALE GENOMIC DNA]</scope>
    <source>
        <strain evidence="1 2">4249</strain>
    </source>
</reference>
<comment type="caution">
    <text evidence="1">The sequence shown here is derived from an EMBL/GenBank/DDBJ whole genome shotgun (WGS) entry which is preliminary data.</text>
</comment>
<evidence type="ECO:0000313" key="2">
    <source>
        <dbReference type="Proteomes" id="UP001265700"/>
    </source>
</evidence>
<organism evidence="1 2">
    <name type="scientific">Hydrogenophaga palleronii</name>
    <dbReference type="NCBI Taxonomy" id="65655"/>
    <lineage>
        <taxon>Bacteria</taxon>
        <taxon>Pseudomonadati</taxon>
        <taxon>Pseudomonadota</taxon>
        <taxon>Betaproteobacteria</taxon>
        <taxon>Burkholderiales</taxon>
        <taxon>Comamonadaceae</taxon>
        <taxon>Hydrogenophaga</taxon>
    </lineage>
</organism>
<dbReference type="RefSeq" id="WP_310322383.1">
    <property type="nucleotide sequence ID" value="NZ_JAVDWU010000016.1"/>
</dbReference>
<proteinExistence type="predicted"/>
<gene>
    <name evidence="1" type="ORF">J2W49_005015</name>
</gene>
<dbReference type="Proteomes" id="UP001265700">
    <property type="component" value="Unassembled WGS sequence"/>
</dbReference>
<protein>
    <submittedName>
        <fullName evidence="1">Uncharacterized protein</fullName>
    </submittedName>
</protein>
<name>A0ABU1WUQ1_9BURK</name>